<dbReference type="EMBL" id="BRXS01000003">
    <property type="protein sequence ID" value="GLC25638.1"/>
    <property type="molecule type" value="Genomic_DNA"/>
</dbReference>
<protein>
    <recommendedName>
        <fullName evidence="1">Peptidyl-prolyl cis-trans isomerase</fullName>
        <shortName evidence="1">PPIase</shortName>
        <ecNumber evidence="1">5.2.1.8</ecNumber>
    </recommendedName>
</protein>
<dbReference type="RefSeq" id="WP_284350095.1">
    <property type="nucleotide sequence ID" value="NZ_BRXS01000003.1"/>
</dbReference>
<keyword evidence="1" id="KW-0732">Signal</keyword>
<comment type="catalytic activity">
    <reaction evidence="1">
        <text>[protein]-peptidylproline (omega=180) = [protein]-peptidylproline (omega=0)</text>
        <dbReference type="Rhea" id="RHEA:16237"/>
        <dbReference type="Rhea" id="RHEA-COMP:10747"/>
        <dbReference type="Rhea" id="RHEA-COMP:10748"/>
        <dbReference type="ChEBI" id="CHEBI:83833"/>
        <dbReference type="ChEBI" id="CHEBI:83834"/>
        <dbReference type="EC" id="5.2.1.8"/>
    </reaction>
</comment>
<dbReference type="InterPro" id="IPR044666">
    <property type="entry name" value="Cyclophilin_A-like"/>
</dbReference>
<dbReference type="Pfam" id="PF00160">
    <property type="entry name" value="Pro_isomerase"/>
    <property type="match status" value="1"/>
</dbReference>
<feature type="chain" id="PRO_5041490252" description="Peptidyl-prolyl cis-trans isomerase" evidence="1">
    <location>
        <begin position="32"/>
        <end position="244"/>
    </location>
</feature>
<dbReference type="PRINTS" id="PR00153">
    <property type="entry name" value="CSAPPISMRASE"/>
</dbReference>
<evidence type="ECO:0000313" key="4">
    <source>
        <dbReference type="Proteomes" id="UP001161325"/>
    </source>
</evidence>
<dbReference type="PANTHER" id="PTHR45625">
    <property type="entry name" value="PEPTIDYL-PROLYL CIS-TRANS ISOMERASE-RELATED"/>
    <property type="match status" value="1"/>
</dbReference>
<accession>A0AA37QF43</accession>
<feature type="signal peptide" evidence="1">
    <location>
        <begin position="1"/>
        <end position="31"/>
    </location>
</feature>
<dbReference type="GO" id="GO:0003755">
    <property type="term" value="F:peptidyl-prolyl cis-trans isomerase activity"/>
    <property type="evidence" value="ECO:0007669"/>
    <property type="project" value="UniProtKB-UniRule"/>
</dbReference>
<dbReference type="InterPro" id="IPR029000">
    <property type="entry name" value="Cyclophilin-like_dom_sf"/>
</dbReference>
<dbReference type="EC" id="5.2.1.8" evidence="1"/>
<comment type="similarity">
    <text evidence="1">Belongs to the cyclophilin-type PPIase family.</text>
</comment>
<dbReference type="PANTHER" id="PTHR45625:SF6">
    <property type="entry name" value="SPLICEOSOME-ASSOCIATED PROTEIN CWC27 HOMOLOG"/>
    <property type="match status" value="1"/>
</dbReference>
<evidence type="ECO:0000313" key="3">
    <source>
        <dbReference type="EMBL" id="GLC25638.1"/>
    </source>
</evidence>
<dbReference type="SUPFAM" id="SSF50891">
    <property type="entry name" value="Cyclophilin-like"/>
    <property type="match status" value="1"/>
</dbReference>
<name>A0AA37QF43_9BACT</name>
<dbReference type="PROSITE" id="PS51257">
    <property type="entry name" value="PROKAR_LIPOPROTEIN"/>
    <property type="match status" value="1"/>
</dbReference>
<reference evidence="3" key="1">
    <citation type="submission" date="2022-08" db="EMBL/GenBank/DDBJ databases">
        <title>Draft genome sequencing of Roseisolibacter agri AW1220.</title>
        <authorList>
            <person name="Tobiishi Y."/>
            <person name="Tonouchi A."/>
        </authorList>
    </citation>
    <scope>NUCLEOTIDE SEQUENCE</scope>
    <source>
        <strain evidence="3">AW1220</strain>
    </source>
</reference>
<proteinExistence type="inferred from homology"/>
<dbReference type="Proteomes" id="UP001161325">
    <property type="component" value="Unassembled WGS sequence"/>
</dbReference>
<dbReference type="PROSITE" id="PS50072">
    <property type="entry name" value="CSA_PPIASE_2"/>
    <property type="match status" value="1"/>
</dbReference>
<keyword evidence="1" id="KW-0697">Rotamase</keyword>
<evidence type="ECO:0000259" key="2">
    <source>
        <dbReference type="PROSITE" id="PS50072"/>
    </source>
</evidence>
<keyword evidence="1" id="KW-0413">Isomerase</keyword>
<sequence length="244" mass="26593">MTPRLTAPARPPRRAAALLALAATVLATAFAAACGGAARRPAAAKRDPLLQPDPVLATAPDTFAVRFETTQGAFTVQFIRSWAPRGADRAYYLVRSGFYDSTRFFRVLPRFVAQFGAHGNPAVNKVWEARTFPDDPVRQSNVRGMVSFATAGPNTRTTQLFVNLAGNARLDRLGFAPVGRVTEGLARVVDSLYSGYGEGPPRGKGPDQDKLAAQGNIYLQRDFPRLDYIRTARVVSESVRRTVR</sequence>
<comment type="function">
    <text evidence="1">PPIases accelerate the folding of proteins. It catalyzes the cis-trans isomerization of proline imidic peptide bonds in oligopeptides.</text>
</comment>
<dbReference type="InterPro" id="IPR002130">
    <property type="entry name" value="Cyclophilin-type_PPIase_dom"/>
</dbReference>
<dbReference type="Gene3D" id="2.40.100.10">
    <property type="entry name" value="Cyclophilin-like"/>
    <property type="match status" value="1"/>
</dbReference>
<dbReference type="AlphaFoldDB" id="A0AA37QF43"/>
<keyword evidence="4" id="KW-1185">Reference proteome</keyword>
<feature type="domain" description="PPIase cyclophilin-type" evidence="2">
    <location>
        <begin position="72"/>
        <end position="192"/>
    </location>
</feature>
<evidence type="ECO:0000256" key="1">
    <source>
        <dbReference type="RuleBase" id="RU363019"/>
    </source>
</evidence>
<comment type="caution">
    <text evidence="3">The sequence shown here is derived from an EMBL/GenBank/DDBJ whole genome shotgun (WGS) entry which is preliminary data.</text>
</comment>
<organism evidence="3 4">
    <name type="scientific">Roseisolibacter agri</name>
    <dbReference type="NCBI Taxonomy" id="2014610"/>
    <lineage>
        <taxon>Bacteria</taxon>
        <taxon>Pseudomonadati</taxon>
        <taxon>Gemmatimonadota</taxon>
        <taxon>Gemmatimonadia</taxon>
        <taxon>Gemmatimonadales</taxon>
        <taxon>Gemmatimonadaceae</taxon>
        <taxon>Roseisolibacter</taxon>
    </lineage>
</organism>
<gene>
    <name evidence="3" type="ORF">rosag_21510</name>
</gene>